<name>A0A1H3KSC7_9PROT</name>
<dbReference type="GO" id="GO:0005840">
    <property type="term" value="C:ribosome"/>
    <property type="evidence" value="ECO:0007669"/>
    <property type="project" value="UniProtKB-KW"/>
</dbReference>
<evidence type="ECO:0000313" key="10">
    <source>
        <dbReference type="Proteomes" id="UP000198640"/>
    </source>
</evidence>
<keyword evidence="3 7" id="KW-0694">RNA-binding</keyword>
<dbReference type="Proteomes" id="UP000198640">
    <property type="component" value="Unassembled WGS sequence"/>
</dbReference>
<dbReference type="SUPFAM" id="SSF55658">
    <property type="entry name" value="L9 N-domain-like"/>
    <property type="match status" value="1"/>
</dbReference>
<comment type="similarity">
    <text evidence="1 7">Belongs to the bacterial ribosomal protein bL9 family.</text>
</comment>
<evidence type="ECO:0000256" key="7">
    <source>
        <dbReference type="HAMAP-Rule" id="MF_00503"/>
    </source>
</evidence>
<comment type="function">
    <text evidence="7">Binds to the 23S rRNA.</text>
</comment>
<dbReference type="InterPro" id="IPR020069">
    <property type="entry name" value="Ribosomal_bL9_C"/>
</dbReference>
<dbReference type="GO" id="GO:1990904">
    <property type="term" value="C:ribonucleoprotein complex"/>
    <property type="evidence" value="ECO:0007669"/>
    <property type="project" value="UniProtKB-KW"/>
</dbReference>
<dbReference type="OrthoDB" id="9788336at2"/>
<dbReference type="Pfam" id="PF01281">
    <property type="entry name" value="Ribosomal_L9_N"/>
    <property type="match status" value="1"/>
</dbReference>
<dbReference type="Pfam" id="PF03948">
    <property type="entry name" value="Ribosomal_L9_C"/>
    <property type="match status" value="1"/>
</dbReference>
<dbReference type="HAMAP" id="MF_00503">
    <property type="entry name" value="Ribosomal_bL9"/>
    <property type="match status" value="1"/>
</dbReference>
<dbReference type="InterPro" id="IPR020070">
    <property type="entry name" value="Ribosomal_bL9_N"/>
</dbReference>
<keyword evidence="5 7" id="KW-0687">Ribonucleoprotein</keyword>
<evidence type="ECO:0000256" key="6">
    <source>
        <dbReference type="ARBA" id="ARBA00035292"/>
    </source>
</evidence>
<dbReference type="Gene3D" id="3.40.5.10">
    <property type="entry name" value="Ribosomal protein L9, N-terminal domain"/>
    <property type="match status" value="1"/>
</dbReference>
<evidence type="ECO:0000313" key="9">
    <source>
        <dbReference type="EMBL" id="SDY54678.1"/>
    </source>
</evidence>
<organism evidence="9 10">
    <name type="scientific">Nitrosomonas halophila</name>
    <dbReference type="NCBI Taxonomy" id="44576"/>
    <lineage>
        <taxon>Bacteria</taxon>
        <taxon>Pseudomonadati</taxon>
        <taxon>Pseudomonadota</taxon>
        <taxon>Betaproteobacteria</taxon>
        <taxon>Nitrosomonadales</taxon>
        <taxon>Nitrosomonadaceae</taxon>
        <taxon>Nitrosomonas</taxon>
    </lineage>
</organism>
<dbReference type="InterPro" id="IPR000244">
    <property type="entry name" value="Ribosomal_bL9"/>
</dbReference>
<dbReference type="SUPFAM" id="SSF55653">
    <property type="entry name" value="Ribosomal protein L9 C-domain"/>
    <property type="match status" value="1"/>
</dbReference>
<dbReference type="GO" id="GO:0006412">
    <property type="term" value="P:translation"/>
    <property type="evidence" value="ECO:0007669"/>
    <property type="project" value="UniProtKB-UniRule"/>
</dbReference>
<dbReference type="EMBL" id="FNOY01000042">
    <property type="protein sequence ID" value="SDY54678.1"/>
    <property type="molecule type" value="Genomic_DNA"/>
</dbReference>
<dbReference type="InterPro" id="IPR036935">
    <property type="entry name" value="Ribosomal_bL9_N_sf"/>
</dbReference>
<evidence type="ECO:0000256" key="5">
    <source>
        <dbReference type="ARBA" id="ARBA00023274"/>
    </source>
</evidence>
<dbReference type="NCBIfam" id="TIGR00158">
    <property type="entry name" value="L9"/>
    <property type="match status" value="1"/>
</dbReference>
<dbReference type="InterPro" id="IPR036791">
    <property type="entry name" value="Ribosomal_bL9_C_sf"/>
</dbReference>
<proteinExistence type="inferred from homology"/>
<dbReference type="Gene3D" id="3.10.430.100">
    <property type="entry name" value="Ribosomal protein L9, C-terminal domain"/>
    <property type="match status" value="1"/>
</dbReference>
<dbReference type="InterPro" id="IPR020594">
    <property type="entry name" value="Ribosomal_bL9_bac/chp"/>
</dbReference>
<feature type="domain" description="Ribosomal protein L9" evidence="8">
    <location>
        <begin position="13"/>
        <end position="40"/>
    </location>
</feature>
<protein>
    <recommendedName>
        <fullName evidence="6 7">Large ribosomal subunit protein bL9</fullName>
    </recommendedName>
</protein>
<gene>
    <name evidence="7" type="primary">rplI</name>
    <name evidence="9" type="ORF">SAMN05421881_104219</name>
</gene>
<dbReference type="STRING" id="44576.SAMN05421881_104219"/>
<dbReference type="PANTHER" id="PTHR21368">
    <property type="entry name" value="50S RIBOSOMAL PROTEIN L9"/>
    <property type="match status" value="1"/>
</dbReference>
<dbReference type="AlphaFoldDB" id="A0A1H3KSC7"/>
<dbReference type="GO" id="GO:0003735">
    <property type="term" value="F:structural constituent of ribosome"/>
    <property type="evidence" value="ECO:0007669"/>
    <property type="project" value="InterPro"/>
</dbReference>
<keyword evidence="4 7" id="KW-0689">Ribosomal protein</keyword>
<reference evidence="9 10" key="1">
    <citation type="submission" date="2016-10" db="EMBL/GenBank/DDBJ databases">
        <authorList>
            <person name="de Groot N.N."/>
        </authorList>
    </citation>
    <scope>NUCLEOTIDE SEQUENCE [LARGE SCALE GENOMIC DNA]</scope>
    <source>
        <strain evidence="9 10">Nm1</strain>
    </source>
</reference>
<dbReference type="GO" id="GO:0019843">
    <property type="term" value="F:rRNA binding"/>
    <property type="evidence" value="ECO:0007669"/>
    <property type="project" value="UniProtKB-UniRule"/>
</dbReference>
<evidence type="ECO:0000256" key="2">
    <source>
        <dbReference type="ARBA" id="ARBA00022730"/>
    </source>
</evidence>
<dbReference type="PROSITE" id="PS00651">
    <property type="entry name" value="RIBOSOMAL_L9"/>
    <property type="match status" value="1"/>
</dbReference>
<evidence type="ECO:0000256" key="4">
    <source>
        <dbReference type="ARBA" id="ARBA00022980"/>
    </source>
</evidence>
<keyword evidence="10" id="KW-1185">Reference proteome</keyword>
<dbReference type="RefSeq" id="WP_090414771.1">
    <property type="nucleotide sequence ID" value="NZ_FNOY01000042.1"/>
</dbReference>
<evidence type="ECO:0000256" key="3">
    <source>
        <dbReference type="ARBA" id="ARBA00022884"/>
    </source>
</evidence>
<sequence>MQVILMEKIAKLGTLGSIVNVKRGYARNYLIPQGKAKWATASAIAEFESKRAELEKKQSEVLAAAEALAAKLDGLLIQITQKAGVDGKLFGSVTNANIAEELHNQGFSIEKSMIRMPEGQLKQIGDYTATIALHSDVSAHITVSVLGEAIA</sequence>
<dbReference type="InterPro" id="IPR009027">
    <property type="entry name" value="Ribosomal_bL9/RNase_H1_N"/>
</dbReference>
<evidence type="ECO:0000256" key="1">
    <source>
        <dbReference type="ARBA" id="ARBA00010605"/>
    </source>
</evidence>
<keyword evidence="2 7" id="KW-0699">rRNA-binding</keyword>
<accession>A0A1H3KSC7</accession>
<evidence type="ECO:0000259" key="8">
    <source>
        <dbReference type="PROSITE" id="PS00651"/>
    </source>
</evidence>